<reference evidence="1" key="1">
    <citation type="submission" date="2020-11" db="EMBL/GenBank/DDBJ databases">
        <title>Sequencing the genomes of 1000 actinobacteria strains.</title>
        <authorList>
            <person name="Klenk H.-P."/>
        </authorList>
    </citation>
    <scope>NUCLEOTIDE SEQUENCE</scope>
    <source>
        <strain evidence="1">DSM 45356</strain>
    </source>
</reference>
<dbReference type="RefSeq" id="WP_197006053.1">
    <property type="nucleotide sequence ID" value="NZ_BONS01000012.1"/>
</dbReference>
<comment type="caution">
    <text evidence="1">The sequence shown here is derived from an EMBL/GenBank/DDBJ whole genome shotgun (WGS) entry which is preliminary data.</text>
</comment>
<sequence>MSQEDGRQFRPNLVLIDHRRRRGWESRRKAARELHRLGQKHGIRETPALESIEKAMYRHETGRAAITDPVYRQLYCLAYDATPHDLFGAFEAVEDSRDHFVVRSHKFIPTFVGTEAVVRLIADLDLTPQLGQWTDCHSTSVEHPGGPCDMYAWPFGVVIYHLVEELEFPNVAALAVWRQASYRDNMLWTSDDLEAHLGTPHPASYILGAYWMVKPLWSGGLLDTALRILCTPKVLLRRDSDGDGTLGHAELVERSLMAEGYEHGEIVDFGIKGVSSGYASWSGVVYYPTAPDRALTEGEFVACELATQSLWAYCEFLNSQIEAGRDPVVPPEYGWRFLRGMRSRMTTPRPRETGQHRSLRNAVLQTSDLVPHLAQAIETLRELNEG</sequence>
<organism evidence="1 2">
    <name type="scientific">Longispora fulva</name>
    <dbReference type="NCBI Taxonomy" id="619741"/>
    <lineage>
        <taxon>Bacteria</taxon>
        <taxon>Bacillati</taxon>
        <taxon>Actinomycetota</taxon>
        <taxon>Actinomycetes</taxon>
        <taxon>Micromonosporales</taxon>
        <taxon>Micromonosporaceae</taxon>
        <taxon>Longispora</taxon>
    </lineage>
</organism>
<protein>
    <submittedName>
        <fullName evidence="1">Uncharacterized protein</fullName>
    </submittedName>
</protein>
<dbReference type="AlphaFoldDB" id="A0A8J7GHQ8"/>
<accession>A0A8J7GHQ8</accession>
<gene>
    <name evidence="1" type="ORF">IW245_005583</name>
</gene>
<name>A0A8J7GHQ8_9ACTN</name>
<evidence type="ECO:0000313" key="2">
    <source>
        <dbReference type="Proteomes" id="UP000622552"/>
    </source>
</evidence>
<dbReference type="Proteomes" id="UP000622552">
    <property type="component" value="Unassembled WGS sequence"/>
</dbReference>
<proteinExistence type="predicted"/>
<evidence type="ECO:0000313" key="1">
    <source>
        <dbReference type="EMBL" id="MBG6139389.1"/>
    </source>
</evidence>
<dbReference type="EMBL" id="JADOUF010000001">
    <property type="protein sequence ID" value="MBG6139389.1"/>
    <property type="molecule type" value="Genomic_DNA"/>
</dbReference>
<keyword evidence="2" id="KW-1185">Reference proteome</keyword>